<accession>A0A3R7L819</accession>
<dbReference type="OrthoDB" id="278510at2759"/>
<name>A0A3R7L819_9TRYP</name>
<sequence length="1067" mass="118977">MLDMSIEVMTELATEVLTSPDKEVRERAAGRLRFLNSFDYWERVKGLLPQCQNNYLRFILCKAMHFIVSNELGPQERKDIQVYVMDYLKAAQDRGEELPVYVKNELYSIYASALHINWRLTVFDEKEKPRGVGLCVVEALSARLPASDVLDFLLEVLTYFAKQEIITCVEKARLAFVNDILPSFFSFSVGQISSCGPRALEVCCTILQVLSTLTPASLITVQGKTDEPIFMGRATSWFPALSLAVQDCSRAILANPTLEASGQCARLLRMASAVDCRSEDGASISLGLGDSFLELSANLLSLYNSTGLSHILQLGCALLVNAFEREKSQGAKYLHSHPFLIERWAEAVSGVLVRWEEDEEELRQELMHLFFTFGDCADLYAALCSDKDEVARLLVNSVTRVSQCYFDNVVAKAHLTEDSYEIRSDMGVMLHNEKTLLPIAEMLFCREIDVYSVIVQRLRSTIEQYGVCVRIRETGDSEGIGELLLSLAVDVQSVCPALTAADASLFLMHVCLSRLSVIISVVAIAVLNNTARSSDELIEIVSQFARELLSMDDKLTSALLESLSLTDLEGDSPESRSMTGMGKVHMGILRALFFFCGCTYESLSEASSEFYEIMTNLLYYVYVHHSDKACLTIDANLLLGKVLMQGVRGFFLASEKMSAVLLAVKGGHIELLRTTSDRLTAEDRKARSGMLTALIFYDEGRHYAGFPTVDFIPFSIARALEVERLNTDPNAMLHDLIAIADGIHQPEVLYWLLDALTKRSQEMGDLLQVLPDNAPLLLRLVAKLCDLATSCLPDDNKCELHWGLVGFVYLSVTGIMNRLGLSKFDAKEPVQELSPDVVSETFVYNVANAIYGMMKGNWCNMGVAVSYGDEFVSAYMSFLTLLFSTPPELVMARTPSRERVFEVLVGSISAHGSFGFEIEQALDAHMAWKPLLRYLLKCLKYSLVFGILLAIDAVLLSMRRLDADTGPFLDAEVVAEIFEEVVVHIVVTQSMGQHELELSFRLLSTCFRWHGPECTTRMNKLLDFCSAYHRVRLRHILTVLHSSIKDALASYALVFGRGASVQTLTAW</sequence>
<protein>
    <submittedName>
        <fullName evidence="1">Uncharacterized protein</fullName>
    </submittedName>
</protein>
<proteinExistence type="predicted"/>
<keyword evidence="2" id="KW-1185">Reference proteome</keyword>
<organism evidence="1 2">
    <name type="scientific">Trypanosoma conorhini</name>
    <dbReference type="NCBI Taxonomy" id="83891"/>
    <lineage>
        <taxon>Eukaryota</taxon>
        <taxon>Discoba</taxon>
        <taxon>Euglenozoa</taxon>
        <taxon>Kinetoplastea</taxon>
        <taxon>Metakinetoplastina</taxon>
        <taxon>Trypanosomatida</taxon>
        <taxon>Trypanosomatidae</taxon>
        <taxon>Trypanosoma</taxon>
    </lineage>
</organism>
<dbReference type="EMBL" id="MKKU01000508">
    <property type="protein sequence ID" value="RNF09537.1"/>
    <property type="molecule type" value="Genomic_DNA"/>
</dbReference>
<gene>
    <name evidence="1" type="ORF">Tco025E_06963</name>
</gene>
<dbReference type="RefSeq" id="XP_029226044.1">
    <property type="nucleotide sequence ID" value="XM_029373830.1"/>
</dbReference>
<dbReference type="Proteomes" id="UP000284403">
    <property type="component" value="Unassembled WGS sequence"/>
</dbReference>
<dbReference type="GeneID" id="40320574"/>
<reference evidence="1 2" key="1">
    <citation type="journal article" date="2018" name="BMC Genomics">
        <title>Genomic comparison of Trypanosoma conorhini and Trypanosoma rangeli to Trypanosoma cruzi strains of high and low virulence.</title>
        <authorList>
            <person name="Bradwell K.R."/>
            <person name="Koparde V.N."/>
            <person name="Matveyev A.V."/>
            <person name="Serrano M.G."/>
            <person name="Alves J.M."/>
            <person name="Parikh H."/>
            <person name="Huang B."/>
            <person name="Lee V."/>
            <person name="Espinosa-Alvarez O."/>
            <person name="Ortiz P.A."/>
            <person name="Costa-Martins A.G."/>
            <person name="Teixeira M.M."/>
            <person name="Buck G.A."/>
        </authorList>
    </citation>
    <scope>NUCLEOTIDE SEQUENCE [LARGE SCALE GENOMIC DNA]</scope>
    <source>
        <strain evidence="1 2">025E</strain>
    </source>
</reference>
<dbReference type="AlphaFoldDB" id="A0A3R7L819"/>
<evidence type="ECO:0000313" key="2">
    <source>
        <dbReference type="Proteomes" id="UP000284403"/>
    </source>
</evidence>
<evidence type="ECO:0000313" key="1">
    <source>
        <dbReference type="EMBL" id="RNF09537.1"/>
    </source>
</evidence>
<comment type="caution">
    <text evidence="1">The sequence shown here is derived from an EMBL/GenBank/DDBJ whole genome shotgun (WGS) entry which is preliminary data.</text>
</comment>